<dbReference type="RefSeq" id="WP_127080263.1">
    <property type="nucleotide sequence ID" value="NZ_RSCL01000003.1"/>
</dbReference>
<evidence type="ECO:0000313" key="2">
    <source>
        <dbReference type="Proteomes" id="UP000271624"/>
    </source>
</evidence>
<dbReference type="AlphaFoldDB" id="A0A3S1J682"/>
<keyword evidence="2" id="KW-1185">Reference proteome</keyword>
<gene>
    <name evidence="1" type="ORF">DSM106972_016310</name>
</gene>
<proteinExistence type="predicted"/>
<accession>A0A3S1J682</accession>
<reference evidence="1" key="1">
    <citation type="submission" date="2018-12" db="EMBL/GenBank/DDBJ databases">
        <authorList>
            <person name="Will S."/>
            <person name="Neumann-Schaal M."/>
            <person name="Henke P."/>
        </authorList>
    </citation>
    <scope>NUCLEOTIDE SEQUENCE</scope>
    <source>
        <strain evidence="1">PCC 7102</strain>
    </source>
</reference>
<comment type="caution">
    <text evidence="1">The sequence shown here is derived from an EMBL/GenBank/DDBJ whole genome shotgun (WGS) entry which is preliminary data.</text>
</comment>
<dbReference type="EMBL" id="RSCL01000003">
    <property type="protein sequence ID" value="RUT08463.1"/>
    <property type="molecule type" value="Genomic_DNA"/>
</dbReference>
<evidence type="ECO:0000313" key="1">
    <source>
        <dbReference type="EMBL" id="RUT08463.1"/>
    </source>
</evidence>
<protein>
    <submittedName>
        <fullName evidence="1">Uncharacterized protein</fullName>
    </submittedName>
</protein>
<dbReference type="OrthoDB" id="518124at2"/>
<reference evidence="1" key="2">
    <citation type="journal article" date="2019" name="Genome Biol. Evol.">
        <title>Day and night: Metabolic profiles and evolutionary relationships of six axenic non-marine cyanobacteria.</title>
        <authorList>
            <person name="Will S.E."/>
            <person name="Henke P."/>
            <person name="Boedeker C."/>
            <person name="Huang S."/>
            <person name="Brinkmann H."/>
            <person name="Rohde M."/>
            <person name="Jarek M."/>
            <person name="Friedl T."/>
            <person name="Seufert S."/>
            <person name="Schumacher M."/>
            <person name="Overmann J."/>
            <person name="Neumann-Schaal M."/>
            <person name="Petersen J."/>
        </authorList>
    </citation>
    <scope>NUCLEOTIDE SEQUENCE [LARGE SCALE GENOMIC DNA]</scope>
    <source>
        <strain evidence="1">PCC 7102</strain>
    </source>
</reference>
<name>A0A3S1J682_9CYAN</name>
<sequence length="208" mass="24205">MLSSSYKSISDVAKEFIIKYVKKDFIIETEFTISQTFRDELELTLNECVYDNSDIAICENIIYPVLREVWKQYRSKFLLWSHQTLVYDEKLCGVPDYILAKRSPLGTVVFDKPYIVLVEAKKESDFTLCWGQCLAEMIAAQRLNTEPDVIPNIFGIVSNGAIWQFRKLNSNLFTQNKTFYTIQELERLFAAVNYIFKECELQLSNING</sequence>
<organism evidence="1 2">
    <name type="scientific">Dulcicalothrix desertica PCC 7102</name>
    <dbReference type="NCBI Taxonomy" id="232991"/>
    <lineage>
        <taxon>Bacteria</taxon>
        <taxon>Bacillati</taxon>
        <taxon>Cyanobacteriota</taxon>
        <taxon>Cyanophyceae</taxon>
        <taxon>Nostocales</taxon>
        <taxon>Calotrichaceae</taxon>
        <taxon>Dulcicalothrix</taxon>
    </lineage>
</organism>
<dbReference type="Proteomes" id="UP000271624">
    <property type="component" value="Unassembled WGS sequence"/>
</dbReference>